<protein>
    <recommendedName>
        <fullName evidence="4">Phosphate regulon sensor protein PhoR</fullName>
        <ecNumber evidence="3">2.7.13.3</ecNumber>
    </recommendedName>
</protein>
<dbReference type="Pfam" id="PF13188">
    <property type="entry name" value="PAS_8"/>
    <property type="match status" value="1"/>
</dbReference>
<comment type="function">
    <text evidence="17">Member of the two-component regulatory system PhoR/PhoB involved in the phosphate regulon genes expression. PhoR may function as a membrane-associated protein kinase that phosphorylates PhoB in response to environmental signals.</text>
</comment>
<dbReference type="SUPFAM" id="SSF47384">
    <property type="entry name" value="Homodimeric domain of signal transducing histidine kinase"/>
    <property type="match status" value="1"/>
</dbReference>
<evidence type="ECO:0000313" key="21">
    <source>
        <dbReference type="Proteomes" id="UP000317365"/>
    </source>
</evidence>
<keyword evidence="11" id="KW-0547">Nucleotide-binding</keyword>
<evidence type="ECO:0000256" key="5">
    <source>
        <dbReference type="ARBA" id="ARBA00022448"/>
    </source>
</evidence>
<dbReference type="InterPro" id="IPR003661">
    <property type="entry name" value="HisK_dim/P_dom"/>
</dbReference>
<dbReference type="EC" id="2.7.13.3" evidence="3"/>
<organism evidence="20 21">
    <name type="scientific">Rhodoferax aquaticus</name>
    <dbReference type="NCBI Taxonomy" id="2527691"/>
    <lineage>
        <taxon>Bacteria</taxon>
        <taxon>Pseudomonadati</taxon>
        <taxon>Pseudomonadota</taxon>
        <taxon>Betaproteobacteria</taxon>
        <taxon>Burkholderiales</taxon>
        <taxon>Comamonadaceae</taxon>
        <taxon>Rhodoferax</taxon>
    </lineage>
</organism>
<dbReference type="Gene3D" id="1.10.287.130">
    <property type="match status" value="1"/>
</dbReference>
<evidence type="ECO:0000256" key="9">
    <source>
        <dbReference type="ARBA" id="ARBA00022679"/>
    </source>
</evidence>
<dbReference type="SMART" id="SM00091">
    <property type="entry name" value="PAS"/>
    <property type="match status" value="1"/>
</dbReference>
<comment type="catalytic activity">
    <reaction evidence="1">
        <text>ATP + protein L-histidine = ADP + protein N-phospho-L-histidine.</text>
        <dbReference type="EC" id="2.7.13.3"/>
    </reaction>
</comment>
<reference evidence="21" key="1">
    <citation type="submission" date="2019-02" db="EMBL/GenBank/DDBJ databases">
        <title>Complete genome sequence of Rhodoferax sp. Gr-4.</title>
        <authorList>
            <person name="Jin L."/>
        </authorList>
    </citation>
    <scope>NUCLEOTIDE SEQUENCE [LARGE SCALE GENOMIC DNA]</scope>
    <source>
        <strain evidence="21">Gr-4</strain>
    </source>
</reference>
<dbReference type="CDD" id="cd00082">
    <property type="entry name" value="HisKA"/>
    <property type="match status" value="1"/>
</dbReference>
<dbReference type="Pfam" id="PF11808">
    <property type="entry name" value="PhoR"/>
    <property type="match status" value="1"/>
</dbReference>
<evidence type="ECO:0000256" key="2">
    <source>
        <dbReference type="ARBA" id="ARBA00004429"/>
    </source>
</evidence>
<dbReference type="PROSITE" id="PS50109">
    <property type="entry name" value="HIS_KIN"/>
    <property type="match status" value="1"/>
</dbReference>
<keyword evidence="13" id="KW-0067">ATP-binding</keyword>
<reference evidence="21" key="2">
    <citation type="journal article" date="2020" name="Int. J. Syst. Evol. Microbiol.">
        <title>Genomic insights into a novel species Rhodoferax aquaticus sp. nov., isolated from freshwater.</title>
        <authorList>
            <person name="Li T."/>
            <person name="Zhuo Y."/>
            <person name="Jin C.Z."/>
            <person name="Wu X."/>
            <person name="Ko S.R."/>
            <person name="Jin F.J."/>
            <person name="Ahn C.Y."/>
            <person name="Oh H.M."/>
            <person name="Lee H.G."/>
            <person name="Jin L."/>
        </authorList>
    </citation>
    <scope>NUCLEOTIDE SEQUENCE [LARGE SCALE GENOMIC DNA]</scope>
    <source>
        <strain evidence="21">Gr-4</strain>
    </source>
</reference>
<dbReference type="PANTHER" id="PTHR45453">
    <property type="entry name" value="PHOSPHATE REGULON SENSOR PROTEIN PHOR"/>
    <property type="match status" value="1"/>
</dbReference>
<keyword evidence="14 18" id="KW-1133">Transmembrane helix</keyword>
<dbReference type="InterPro" id="IPR036890">
    <property type="entry name" value="HATPase_C_sf"/>
</dbReference>
<dbReference type="GO" id="GO:0004721">
    <property type="term" value="F:phosphoprotein phosphatase activity"/>
    <property type="evidence" value="ECO:0007669"/>
    <property type="project" value="InterPro"/>
</dbReference>
<evidence type="ECO:0000256" key="8">
    <source>
        <dbReference type="ARBA" id="ARBA00022592"/>
    </source>
</evidence>
<comment type="subcellular location">
    <subcellularLocation>
        <location evidence="2">Cell inner membrane</location>
        <topology evidence="2">Multi-pass membrane protein</topology>
    </subcellularLocation>
</comment>
<keyword evidence="16 18" id="KW-0472">Membrane</keyword>
<dbReference type="NCBIfam" id="TIGR02966">
    <property type="entry name" value="phoR_proteo"/>
    <property type="match status" value="1"/>
</dbReference>
<dbReference type="Pfam" id="PF02518">
    <property type="entry name" value="HATPase_c"/>
    <property type="match status" value="1"/>
</dbReference>
<dbReference type="InterPro" id="IPR021766">
    <property type="entry name" value="PhoR_N"/>
</dbReference>
<sequence length="443" mass="49806">MYWRLFVFFLFQVLAAILGWLFPVFHSEVITAVCASLVASYVWFLIDTLRGARLVRWLRKDDFSNPAFEAGFWGDVSDRIRRLMRARDRLAIESEGRLQDILAALQASPNGVVLLDSEWRIEWFNQTAADHFGFDARRDMLQHLGNLVREPVLASYLAAHDFLHDVVVPGRRSTASNPIKLSVHIHSYGEGRSLLLSRDITALEQAEAMRRDFVANVSHEIRTPLTVLGGFVETLQSLPLNEQEREKYLALMAQQADRMQTLVTDLLTLSRLEGSPLPPTQEWVTLSTLLEQCEHDARALSGLLWKDPQTISFDVEEGCQVSGTATELHSALSNLISNAVRYTQGDRSITVTWKRRAEGGALFCVEDTGLGIAPEHIARLTERFYRVDRSRSRDTGGTGLGLAIVKHVVQRHGAELTISSELGKGSRFAIAFPEHRVRDLMSA</sequence>
<dbReference type="EMBL" id="CP036282">
    <property type="protein sequence ID" value="QDL54349.1"/>
    <property type="molecule type" value="Genomic_DNA"/>
</dbReference>
<evidence type="ECO:0000256" key="10">
    <source>
        <dbReference type="ARBA" id="ARBA00022692"/>
    </source>
</evidence>
<dbReference type="GO" id="GO:0005886">
    <property type="term" value="C:plasma membrane"/>
    <property type="evidence" value="ECO:0007669"/>
    <property type="project" value="UniProtKB-SubCell"/>
</dbReference>
<feature type="domain" description="Histidine kinase" evidence="19">
    <location>
        <begin position="216"/>
        <end position="436"/>
    </location>
</feature>
<keyword evidence="12 20" id="KW-0418">Kinase</keyword>
<keyword evidence="9" id="KW-0808">Transferase</keyword>
<dbReference type="FunFam" id="3.30.565.10:FF:000006">
    <property type="entry name" value="Sensor histidine kinase WalK"/>
    <property type="match status" value="1"/>
</dbReference>
<keyword evidence="6" id="KW-1003">Cell membrane</keyword>
<dbReference type="InterPro" id="IPR014310">
    <property type="entry name" value="Sig_transdc_His_kinase_PhoR"/>
</dbReference>
<dbReference type="SMART" id="SM00387">
    <property type="entry name" value="HATPase_c"/>
    <property type="match status" value="1"/>
</dbReference>
<dbReference type="GO" id="GO:0006817">
    <property type="term" value="P:phosphate ion transport"/>
    <property type="evidence" value="ECO:0007669"/>
    <property type="project" value="UniProtKB-KW"/>
</dbReference>
<dbReference type="RefSeq" id="WP_142811185.1">
    <property type="nucleotide sequence ID" value="NZ_CP036282.1"/>
</dbReference>
<dbReference type="Gene3D" id="3.30.565.10">
    <property type="entry name" value="Histidine kinase-like ATPase, C-terminal domain"/>
    <property type="match status" value="1"/>
</dbReference>
<dbReference type="GO" id="GO:0000155">
    <property type="term" value="F:phosphorelay sensor kinase activity"/>
    <property type="evidence" value="ECO:0007669"/>
    <property type="project" value="InterPro"/>
</dbReference>
<dbReference type="GO" id="GO:0016036">
    <property type="term" value="P:cellular response to phosphate starvation"/>
    <property type="evidence" value="ECO:0007669"/>
    <property type="project" value="TreeGrafter"/>
</dbReference>
<evidence type="ECO:0000256" key="14">
    <source>
        <dbReference type="ARBA" id="ARBA00022989"/>
    </source>
</evidence>
<dbReference type="InterPro" id="IPR000014">
    <property type="entry name" value="PAS"/>
</dbReference>
<proteinExistence type="predicted"/>
<accession>A0A515ENV9</accession>
<evidence type="ECO:0000256" key="11">
    <source>
        <dbReference type="ARBA" id="ARBA00022741"/>
    </source>
</evidence>
<dbReference type="InterPro" id="IPR005467">
    <property type="entry name" value="His_kinase_dom"/>
</dbReference>
<evidence type="ECO:0000256" key="12">
    <source>
        <dbReference type="ARBA" id="ARBA00022777"/>
    </source>
</evidence>
<evidence type="ECO:0000256" key="3">
    <source>
        <dbReference type="ARBA" id="ARBA00012438"/>
    </source>
</evidence>
<dbReference type="PANTHER" id="PTHR45453:SF1">
    <property type="entry name" value="PHOSPHATE REGULON SENSOR PROTEIN PHOR"/>
    <property type="match status" value="1"/>
</dbReference>
<dbReference type="InterPro" id="IPR003594">
    <property type="entry name" value="HATPase_dom"/>
</dbReference>
<dbReference type="PRINTS" id="PR00344">
    <property type="entry name" value="BCTRLSENSOR"/>
</dbReference>
<dbReference type="SMART" id="SM00388">
    <property type="entry name" value="HisKA"/>
    <property type="match status" value="1"/>
</dbReference>
<evidence type="ECO:0000313" key="20">
    <source>
        <dbReference type="EMBL" id="QDL54349.1"/>
    </source>
</evidence>
<dbReference type="KEGG" id="rhg:EXZ61_09330"/>
<evidence type="ECO:0000256" key="7">
    <source>
        <dbReference type="ARBA" id="ARBA00022553"/>
    </source>
</evidence>
<keyword evidence="15" id="KW-0902">Two-component regulatory system</keyword>
<keyword evidence="21" id="KW-1185">Reference proteome</keyword>
<keyword evidence="7" id="KW-0597">Phosphoprotein</keyword>
<dbReference type="Pfam" id="PF00512">
    <property type="entry name" value="HisKA"/>
    <property type="match status" value="1"/>
</dbReference>
<evidence type="ECO:0000256" key="4">
    <source>
        <dbReference type="ARBA" id="ARBA00019665"/>
    </source>
</evidence>
<evidence type="ECO:0000256" key="1">
    <source>
        <dbReference type="ARBA" id="ARBA00000085"/>
    </source>
</evidence>
<feature type="transmembrane region" description="Helical" evidence="18">
    <location>
        <begin position="29"/>
        <end position="46"/>
    </location>
</feature>
<evidence type="ECO:0000259" key="19">
    <source>
        <dbReference type="PROSITE" id="PS50109"/>
    </source>
</evidence>
<evidence type="ECO:0000256" key="6">
    <source>
        <dbReference type="ARBA" id="ARBA00022475"/>
    </source>
</evidence>
<name>A0A515ENV9_9BURK</name>
<dbReference type="InterPro" id="IPR035965">
    <property type="entry name" value="PAS-like_dom_sf"/>
</dbReference>
<dbReference type="InterPro" id="IPR050351">
    <property type="entry name" value="BphY/WalK/GraS-like"/>
</dbReference>
<evidence type="ECO:0000256" key="17">
    <source>
        <dbReference type="ARBA" id="ARBA00025207"/>
    </source>
</evidence>
<dbReference type="Gene3D" id="3.30.450.20">
    <property type="entry name" value="PAS domain"/>
    <property type="match status" value="1"/>
</dbReference>
<dbReference type="AlphaFoldDB" id="A0A515ENV9"/>
<evidence type="ECO:0000256" key="16">
    <source>
        <dbReference type="ARBA" id="ARBA00023136"/>
    </source>
</evidence>
<keyword evidence="10 18" id="KW-0812">Transmembrane</keyword>
<keyword evidence="8" id="KW-0592">Phosphate transport</keyword>
<keyword evidence="5" id="KW-0813">Transport</keyword>
<evidence type="ECO:0000256" key="15">
    <source>
        <dbReference type="ARBA" id="ARBA00023012"/>
    </source>
</evidence>
<dbReference type="InterPro" id="IPR036097">
    <property type="entry name" value="HisK_dim/P_sf"/>
</dbReference>
<dbReference type="FunFam" id="1.10.287.130:FF:000001">
    <property type="entry name" value="Two-component sensor histidine kinase"/>
    <property type="match status" value="1"/>
</dbReference>
<dbReference type="GO" id="GO:0005524">
    <property type="term" value="F:ATP binding"/>
    <property type="evidence" value="ECO:0007669"/>
    <property type="project" value="UniProtKB-KW"/>
</dbReference>
<dbReference type="InterPro" id="IPR004358">
    <property type="entry name" value="Sig_transdc_His_kin-like_C"/>
</dbReference>
<evidence type="ECO:0000256" key="18">
    <source>
        <dbReference type="SAM" id="Phobius"/>
    </source>
</evidence>
<dbReference type="Proteomes" id="UP000317365">
    <property type="component" value="Chromosome"/>
</dbReference>
<evidence type="ECO:0000256" key="13">
    <source>
        <dbReference type="ARBA" id="ARBA00022840"/>
    </source>
</evidence>
<dbReference type="SUPFAM" id="SSF55785">
    <property type="entry name" value="PYP-like sensor domain (PAS domain)"/>
    <property type="match status" value="1"/>
</dbReference>
<dbReference type="SUPFAM" id="SSF55874">
    <property type="entry name" value="ATPase domain of HSP90 chaperone/DNA topoisomerase II/histidine kinase"/>
    <property type="match status" value="1"/>
</dbReference>
<gene>
    <name evidence="20" type="primary">phoR</name>
    <name evidence="20" type="ORF">EXZ61_09330</name>
</gene>